<reference evidence="10" key="1">
    <citation type="submission" date="2017-09" db="EMBL/GenBank/DDBJ databases">
        <title>Depth-based differentiation of microbial function through sediment-hosted aquifers and enrichment of novel symbionts in the deep terrestrial subsurface.</title>
        <authorList>
            <person name="Probst A.J."/>
            <person name="Ladd B."/>
            <person name="Jarett J.K."/>
            <person name="Geller-Mcgrath D.E."/>
            <person name="Sieber C.M.K."/>
            <person name="Emerson J.B."/>
            <person name="Anantharaman K."/>
            <person name="Thomas B.C."/>
            <person name="Malmstrom R."/>
            <person name="Stieglmeier M."/>
            <person name="Klingl A."/>
            <person name="Woyke T."/>
            <person name="Ryan C.M."/>
            <person name="Banfield J.F."/>
        </authorList>
    </citation>
    <scope>NUCLEOTIDE SEQUENCE [LARGE SCALE GENOMIC DNA]</scope>
</reference>
<keyword evidence="4 7" id="KW-0456">Lyase</keyword>
<dbReference type="PANTHER" id="PTHR11108">
    <property type="entry name" value="FERROCHELATASE"/>
    <property type="match status" value="1"/>
</dbReference>
<comment type="caution">
    <text evidence="7">Lacks conserved residue(s) required for the propagation of feature annotation.</text>
</comment>
<gene>
    <name evidence="9" type="primary">hemH</name>
    <name evidence="7" type="synonym">cpfC</name>
    <name evidence="9" type="ORF">COY37_05170</name>
</gene>
<evidence type="ECO:0000256" key="8">
    <source>
        <dbReference type="RuleBase" id="RU000607"/>
    </source>
</evidence>
<evidence type="ECO:0000256" key="4">
    <source>
        <dbReference type="ARBA" id="ARBA00023239"/>
    </source>
</evidence>
<keyword evidence="7" id="KW-0479">Metal-binding</keyword>
<protein>
    <recommendedName>
        <fullName evidence="7">Coproporphyrin III ferrochelatase</fullName>
        <ecNumber evidence="7">4.99.1.9</ecNumber>
    </recommendedName>
</protein>
<comment type="function">
    <text evidence="7 8">Involved in coproporphyrin-dependent heme b biosynthesis. Catalyzes the insertion of ferrous iron into coproporphyrin III to form Fe-coproporphyrin III.</text>
</comment>
<evidence type="ECO:0000256" key="3">
    <source>
        <dbReference type="ARBA" id="ARBA00023133"/>
    </source>
</evidence>
<feature type="binding site" evidence="7">
    <location>
        <position position="287"/>
    </location>
    <ligand>
        <name>Fe(2+)</name>
        <dbReference type="ChEBI" id="CHEBI:29033"/>
    </ligand>
</feature>
<comment type="caution">
    <text evidence="9">The sequence shown here is derived from an EMBL/GenBank/DDBJ whole genome shotgun (WGS) entry which is preliminary data.</text>
</comment>
<evidence type="ECO:0000256" key="6">
    <source>
        <dbReference type="ARBA" id="ARBA00024536"/>
    </source>
</evidence>
<organism evidence="9 10">
    <name type="scientific">Candidatus Aquicultor secundus</name>
    <dbReference type="NCBI Taxonomy" id="1973895"/>
    <lineage>
        <taxon>Bacteria</taxon>
        <taxon>Bacillati</taxon>
        <taxon>Actinomycetota</taxon>
        <taxon>Candidatus Aquicultoria</taxon>
        <taxon>Candidatus Aquicultorales</taxon>
        <taxon>Candidatus Aquicultoraceae</taxon>
        <taxon>Candidatus Aquicultor</taxon>
    </lineage>
</organism>
<evidence type="ECO:0000313" key="9">
    <source>
        <dbReference type="EMBL" id="PIZ39266.1"/>
    </source>
</evidence>
<evidence type="ECO:0000313" key="10">
    <source>
        <dbReference type="Proteomes" id="UP000230956"/>
    </source>
</evidence>
<dbReference type="CDD" id="cd03411">
    <property type="entry name" value="Ferrochelatase_N"/>
    <property type="match status" value="1"/>
</dbReference>
<dbReference type="GO" id="GO:0004325">
    <property type="term" value="F:ferrochelatase activity"/>
    <property type="evidence" value="ECO:0007669"/>
    <property type="project" value="UniProtKB-UniRule"/>
</dbReference>
<dbReference type="HAMAP" id="MF_00323">
    <property type="entry name" value="Ferrochelatase"/>
    <property type="match status" value="1"/>
</dbReference>
<evidence type="ECO:0000256" key="1">
    <source>
        <dbReference type="ARBA" id="ARBA00004744"/>
    </source>
</evidence>
<dbReference type="GO" id="GO:0006783">
    <property type="term" value="P:heme biosynthetic process"/>
    <property type="evidence" value="ECO:0007669"/>
    <property type="project" value="UniProtKB-UniRule"/>
</dbReference>
<keyword evidence="5 7" id="KW-0627">Porphyrin biosynthesis</keyword>
<feature type="binding site" evidence="7">
    <location>
        <position position="148"/>
    </location>
    <ligand>
        <name>Fe-coproporphyrin III</name>
        <dbReference type="ChEBI" id="CHEBI:68438"/>
    </ligand>
</feature>
<dbReference type="Pfam" id="PF00762">
    <property type="entry name" value="Ferrochelatase"/>
    <property type="match status" value="1"/>
</dbReference>
<feature type="binding site" evidence="7">
    <location>
        <position position="207"/>
    </location>
    <ligand>
        <name>Fe(2+)</name>
        <dbReference type="ChEBI" id="CHEBI:29033"/>
    </ligand>
</feature>
<evidence type="ECO:0000256" key="7">
    <source>
        <dbReference type="HAMAP-Rule" id="MF_00323"/>
    </source>
</evidence>
<dbReference type="UniPathway" id="UPA00252"/>
<dbReference type="PROSITE" id="PS00534">
    <property type="entry name" value="FERROCHELATASE"/>
    <property type="match status" value="1"/>
</dbReference>
<dbReference type="EC" id="4.99.1.9" evidence="7"/>
<keyword evidence="3 7" id="KW-0350">Heme biosynthesis</keyword>
<evidence type="ECO:0000256" key="2">
    <source>
        <dbReference type="ARBA" id="ARBA00023004"/>
    </source>
</evidence>
<comment type="subcellular location">
    <subcellularLocation>
        <location evidence="7 8">Cytoplasm</location>
    </subcellularLocation>
</comment>
<keyword evidence="7 8" id="KW-0963">Cytoplasm</keyword>
<comment type="similarity">
    <text evidence="7 8">Belongs to the ferrochelatase family.</text>
</comment>
<dbReference type="InterPro" id="IPR001015">
    <property type="entry name" value="Ferrochelatase"/>
</dbReference>
<accession>A0A2M7T8A2</accession>
<dbReference type="AlphaFoldDB" id="A0A2M7T8A2"/>
<proteinExistence type="inferred from homology"/>
<evidence type="ECO:0000256" key="5">
    <source>
        <dbReference type="ARBA" id="ARBA00023244"/>
    </source>
</evidence>
<comment type="pathway">
    <text evidence="1 7 8">Porphyrin-containing compound metabolism; protoheme biosynthesis.</text>
</comment>
<dbReference type="Gene3D" id="3.40.50.1400">
    <property type="match status" value="2"/>
</dbReference>
<dbReference type="InterPro" id="IPR033659">
    <property type="entry name" value="Ferrochelatase_N"/>
</dbReference>
<dbReference type="NCBIfam" id="TIGR00109">
    <property type="entry name" value="hemH"/>
    <property type="match status" value="1"/>
</dbReference>
<name>A0A2M7T8A2_9ACTN</name>
<dbReference type="PANTHER" id="PTHR11108:SF1">
    <property type="entry name" value="FERROCHELATASE, MITOCHONDRIAL"/>
    <property type="match status" value="1"/>
</dbReference>
<dbReference type="SUPFAM" id="SSF53800">
    <property type="entry name" value="Chelatase"/>
    <property type="match status" value="1"/>
</dbReference>
<dbReference type="GO" id="GO:0005737">
    <property type="term" value="C:cytoplasm"/>
    <property type="evidence" value="ECO:0007669"/>
    <property type="project" value="UniProtKB-SubCell"/>
</dbReference>
<dbReference type="CDD" id="cd00419">
    <property type="entry name" value="Ferrochelatase_C"/>
    <property type="match status" value="1"/>
</dbReference>
<dbReference type="InterPro" id="IPR033644">
    <property type="entry name" value="Ferrochelatase_C"/>
</dbReference>
<dbReference type="EMBL" id="PFNG01000125">
    <property type="protein sequence ID" value="PIZ39266.1"/>
    <property type="molecule type" value="Genomic_DNA"/>
</dbReference>
<keyword evidence="2 7" id="KW-0408">Iron</keyword>
<dbReference type="InterPro" id="IPR019772">
    <property type="entry name" value="Ferrochelatase_AS"/>
</dbReference>
<comment type="catalytic activity">
    <reaction evidence="6">
        <text>Fe-coproporphyrin III + 2 H(+) = coproporphyrin III + Fe(2+)</text>
        <dbReference type="Rhea" id="RHEA:49572"/>
        <dbReference type="ChEBI" id="CHEBI:15378"/>
        <dbReference type="ChEBI" id="CHEBI:29033"/>
        <dbReference type="ChEBI" id="CHEBI:68438"/>
        <dbReference type="ChEBI" id="CHEBI:131725"/>
        <dbReference type="EC" id="4.99.1.9"/>
    </reaction>
    <physiologicalReaction direction="right-to-left" evidence="6">
        <dbReference type="Rhea" id="RHEA:49574"/>
    </physiologicalReaction>
</comment>
<dbReference type="Proteomes" id="UP000230956">
    <property type="component" value="Unassembled WGS sequence"/>
</dbReference>
<dbReference type="GO" id="GO:0046872">
    <property type="term" value="F:metal ion binding"/>
    <property type="evidence" value="ECO:0007669"/>
    <property type="project" value="UniProtKB-UniRule"/>
</dbReference>
<sequence>MPNSKRGRWHYLKGEIKVSSNQSGKETIGVMLMAFGGPDCLDAVESFMEKLMKGRKPTPEIVVRAKDKYRLIGGKSPLPEITKRQADALESKLNELSDGSVSFKTCVGMRYWHPFIEDTITQMAADGIRRAFAISMSPHHSRVSTGAYGEEIDRVVSEKNLDISIEIIGGMYNHPVFIEAVAEKITLALERFPRERQSGIQVIFSAHSLPVAYIESGDPYVEEIKATIDEVLKKTGPLSWKLAFQSKGSIPGAWLGPVVEEVYEEILAGGHKDVLVVPVGFAADHVETLWDLDILHKGQAEKLGLNYERSDALNDSPKFIEALASMVLEALNSST</sequence>
<feature type="binding site" evidence="7">
    <location>
        <position position="76"/>
    </location>
    <ligand>
        <name>Fe-coproporphyrin III</name>
        <dbReference type="ChEBI" id="CHEBI:68438"/>
    </ligand>
</feature>